<organism evidence="1 2">
    <name type="scientific">Acanthoscelides obtectus</name>
    <name type="common">Bean weevil</name>
    <name type="synonym">Bruchus obtectus</name>
    <dbReference type="NCBI Taxonomy" id="200917"/>
    <lineage>
        <taxon>Eukaryota</taxon>
        <taxon>Metazoa</taxon>
        <taxon>Ecdysozoa</taxon>
        <taxon>Arthropoda</taxon>
        <taxon>Hexapoda</taxon>
        <taxon>Insecta</taxon>
        <taxon>Pterygota</taxon>
        <taxon>Neoptera</taxon>
        <taxon>Endopterygota</taxon>
        <taxon>Coleoptera</taxon>
        <taxon>Polyphaga</taxon>
        <taxon>Cucujiformia</taxon>
        <taxon>Chrysomeloidea</taxon>
        <taxon>Chrysomelidae</taxon>
        <taxon>Bruchinae</taxon>
        <taxon>Bruchini</taxon>
        <taxon>Acanthoscelides</taxon>
    </lineage>
</organism>
<dbReference type="Gene3D" id="3.30.70.1820">
    <property type="entry name" value="L1 transposable element, RRM domain"/>
    <property type="match status" value="1"/>
</dbReference>
<reference evidence="1" key="1">
    <citation type="submission" date="2022-03" db="EMBL/GenBank/DDBJ databases">
        <authorList>
            <person name="Sayadi A."/>
        </authorList>
    </citation>
    <scope>NUCLEOTIDE SEQUENCE</scope>
</reference>
<evidence type="ECO:0000313" key="1">
    <source>
        <dbReference type="EMBL" id="CAH1970831.1"/>
    </source>
</evidence>
<protein>
    <submittedName>
        <fullName evidence="1">Uncharacterized protein</fullName>
    </submittedName>
</protein>
<gene>
    <name evidence="1" type="ORF">ACAOBT_LOCUS9129</name>
</gene>
<dbReference type="OrthoDB" id="6725610at2759"/>
<proteinExistence type="predicted"/>
<sequence length="141" mass="16140">MEQKLDNIQQHMKSNNLRLIQIPEAEGENLTDKVYDIFTNKMKVNINKSEITAVCRVGRRSDTKPRHVLVSFTDNSIKMATYNTKKFLKGTKIVIKEDLAPHLLKVVKAASDKFGFKNVWTVNGNIFVKTDKGVEKFNVNE</sequence>
<accession>A0A9P0KHF0</accession>
<dbReference type="EMBL" id="CAKOFQ010006778">
    <property type="protein sequence ID" value="CAH1970831.1"/>
    <property type="molecule type" value="Genomic_DNA"/>
</dbReference>
<comment type="caution">
    <text evidence="1">The sequence shown here is derived from an EMBL/GenBank/DDBJ whole genome shotgun (WGS) entry which is preliminary data.</text>
</comment>
<dbReference type="PANTHER" id="PTHR11505">
    <property type="entry name" value="L1 TRANSPOSABLE ELEMENT-RELATED"/>
    <property type="match status" value="1"/>
</dbReference>
<dbReference type="AlphaFoldDB" id="A0A9P0KHF0"/>
<evidence type="ECO:0000313" key="2">
    <source>
        <dbReference type="Proteomes" id="UP001152888"/>
    </source>
</evidence>
<dbReference type="InterPro" id="IPR004244">
    <property type="entry name" value="Transposase_22"/>
</dbReference>
<dbReference type="Proteomes" id="UP001152888">
    <property type="component" value="Unassembled WGS sequence"/>
</dbReference>
<keyword evidence="2" id="KW-1185">Reference proteome</keyword>
<name>A0A9P0KHF0_ACAOB</name>